<dbReference type="KEGG" id="hdo:MUK72_06860"/>
<evidence type="ECO:0000313" key="4">
    <source>
        <dbReference type="Proteomes" id="UP000830542"/>
    </source>
</evidence>
<feature type="compositionally biased region" description="Polar residues" evidence="1">
    <location>
        <begin position="121"/>
        <end position="143"/>
    </location>
</feature>
<evidence type="ECO:0000313" key="2">
    <source>
        <dbReference type="EMBL" id="GAA0468832.1"/>
    </source>
</evidence>
<evidence type="ECO:0000256" key="1">
    <source>
        <dbReference type="SAM" id="MobiDB-lite"/>
    </source>
</evidence>
<dbReference type="RefSeq" id="WP_244705103.1">
    <property type="nucleotide sequence ID" value="NZ_BAAADN010000043.1"/>
</dbReference>
<keyword evidence="4" id="KW-1185">Reference proteome</keyword>
<dbReference type="AlphaFoldDB" id="A0AAV3SJR0"/>
<organism evidence="2 5">
    <name type="scientific">Halococcus dombrowskii</name>
    <dbReference type="NCBI Taxonomy" id="179637"/>
    <lineage>
        <taxon>Archaea</taxon>
        <taxon>Methanobacteriati</taxon>
        <taxon>Methanobacteriota</taxon>
        <taxon>Stenosarchaea group</taxon>
        <taxon>Halobacteria</taxon>
        <taxon>Halobacteriales</taxon>
        <taxon>Halococcaceae</taxon>
        <taxon>Halococcus</taxon>
    </lineage>
</organism>
<reference evidence="3" key="2">
    <citation type="submission" date="2022-04" db="EMBL/GenBank/DDBJ databases">
        <title>Sequencing and genomic assembly of Halococcus dombrowskii.</title>
        <authorList>
            <person name="Lim S.W."/>
            <person name="MacLea K.S."/>
        </authorList>
    </citation>
    <scope>NUCLEOTIDE SEQUENCE</scope>
    <source>
        <strain evidence="3">H4</strain>
    </source>
</reference>
<proteinExistence type="predicted"/>
<dbReference type="GeneID" id="71761554"/>
<gene>
    <name evidence="2" type="ORF">GCM10008985_27350</name>
    <name evidence="3" type="ORF">MUK72_06860</name>
</gene>
<sequence length="312" mass="35665">MAILHEYAESNSKTGYYLREGYDGAVITYQVPDLAEDILLNLGYGGEDRIAEEVFYILLNLDLIYTNQSGVEPVESLDDLPTSENDEISALSSDQRQYLVKILFEQMELTTEQREKLTGYADSSDTKNGNQISSTNQKNENNTRLFESRIDDYDEYMLAVDMARLLKPATERLDIPENPEESELLSELKSAEKRRDELYEVSKKHPENLRAYRDEQGTPEGVTVLEKDSLNEDGLSFPTGDGEEIKITYNIPAKNYDIVVPKDWTIPPVRSKSDSEDVDICFEDLPDKTQEQLMNRARKEVLGQVVEFLEDM</sequence>
<dbReference type="Proteomes" id="UP001500962">
    <property type="component" value="Unassembled WGS sequence"/>
</dbReference>
<reference evidence="2" key="3">
    <citation type="submission" date="2023-12" db="EMBL/GenBank/DDBJ databases">
        <authorList>
            <person name="Sun Q."/>
            <person name="Inoue M."/>
        </authorList>
    </citation>
    <scope>NUCLEOTIDE SEQUENCE</scope>
    <source>
        <strain evidence="2">JCM 12289</strain>
    </source>
</reference>
<evidence type="ECO:0000313" key="3">
    <source>
        <dbReference type="EMBL" id="UOO96417.1"/>
    </source>
</evidence>
<accession>A0AAV3SJR0</accession>
<dbReference type="EMBL" id="BAAADN010000043">
    <property type="protein sequence ID" value="GAA0468832.1"/>
    <property type="molecule type" value="Genomic_DNA"/>
</dbReference>
<evidence type="ECO:0000313" key="5">
    <source>
        <dbReference type="Proteomes" id="UP001500962"/>
    </source>
</evidence>
<protein>
    <submittedName>
        <fullName evidence="2">Uncharacterized protein</fullName>
    </submittedName>
</protein>
<name>A0AAV3SJR0_HALDO</name>
<reference evidence="2" key="1">
    <citation type="journal article" date="2014" name="Int. J. Syst. Evol. Microbiol.">
        <title>Complete genome sequence of Corynebacterium casei LMG S-19264T (=DSM 44701T), isolated from a smear-ripened cheese.</title>
        <authorList>
            <consortium name="US DOE Joint Genome Institute (JGI-PGF)"/>
            <person name="Walter F."/>
            <person name="Albersmeier A."/>
            <person name="Kalinowski J."/>
            <person name="Ruckert C."/>
        </authorList>
    </citation>
    <scope>NUCLEOTIDE SEQUENCE</scope>
    <source>
        <strain evidence="2">JCM 12289</strain>
    </source>
</reference>
<dbReference type="Proteomes" id="UP000830542">
    <property type="component" value="Chromosome"/>
</dbReference>
<dbReference type="EMBL" id="CP095005">
    <property type="protein sequence ID" value="UOO96417.1"/>
    <property type="molecule type" value="Genomic_DNA"/>
</dbReference>
<feature type="region of interest" description="Disordered" evidence="1">
    <location>
        <begin position="118"/>
        <end position="143"/>
    </location>
</feature>